<name>A0A7H8RAH2_TALRU</name>
<dbReference type="GO" id="GO:0006606">
    <property type="term" value="P:protein import into nucleus"/>
    <property type="evidence" value="ECO:0007669"/>
    <property type="project" value="TreeGrafter"/>
</dbReference>
<dbReference type="Proteomes" id="UP000509510">
    <property type="component" value="Chromosome VI"/>
</dbReference>
<dbReference type="OrthoDB" id="10255285at2759"/>
<dbReference type="GO" id="GO:0005634">
    <property type="term" value="C:nucleus"/>
    <property type="evidence" value="ECO:0007669"/>
    <property type="project" value="TreeGrafter"/>
</dbReference>
<accession>A0A7H8RAH2</accession>
<keyword evidence="2" id="KW-0813">Transport</keyword>
<evidence type="ECO:0000313" key="5">
    <source>
        <dbReference type="EMBL" id="QKX63382.1"/>
    </source>
</evidence>
<sequence length="230" mass="24567">MTTQFQERPLFGGAITGTIPQGWLDASDLRQVPNHQEIFLSSTTLSNLIVEINEYVSAQEAPPPAAGSAAGTEEEKIGVAAALYHMQDLCDEDDTMEVINAPHRVQLSRLAASSSAAGVTISAFAAVVKYTTPKKQRGPHQHQISTNSSGDATAGSSAAATPQKSVHGSHFLLVRLPEKETDLLVFVNVPHDEFDAQGDSGALAREEALASELVGRYIETIDVVDWNLFG</sequence>
<dbReference type="Pfam" id="PF04603">
    <property type="entry name" value="Mog1"/>
    <property type="match status" value="1"/>
</dbReference>
<dbReference type="RefSeq" id="XP_035349556.1">
    <property type="nucleotide sequence ID" value="XM_035493663.1"/>
</dbReference>
<keyword evidence="6" id="KW-1185">Reference proteome</keyword>
<dbReference type="GeneID" id="55998031"/>
<evidence type="ECO:0000256" key="1">
    <source>
        <dbReference type="ARBA" id="ARBA00010307"/>
    </source>
</evidence>
<dbReference type="SUPFAM" id="SSF55724">
    <property type="entry name" value="Mog1p/PsbP-like"/>
    <property type="match status" value="1"/>
</dbReference>
<dbReference type="KEGG" id="trg:TRUGW13939_10552"/>
<keyword evidence="3" id="KW-0653">Protein transport</keyword>
<dbReference type="Gene3D" id="3.40.1000.10">
    <property type="entry name" value="Mog1/PsbP, alpha/beta/alpha sandwich"/>
    <property type="match status" value="1"/>
</dbReference>
<reference evidence="6" key="1">
    <citation type="submission" date="2020-06" db="EMBL/GenBank/DDBJ databases">
        <title>A chromosome-scale genome assembly of Talaromyces rugulosus W13939.</title>
        <authorList>
            <person name="Wang B."/>
            <person name="Guo L."/>
            <person name="Ye K."/>
            <person name="Wang L."/>
        </authorList>
    </citation>
    <scope>NUCLEOTIDE SEQUENCE [LARGE SCALE GENOMIC DNA]</scope>
    <source>
        <strain evidence="6">W13939</strain>
    </source>
</reference>
<comment type="similarity">
    <text evidence="1">Belongs to the MOG1 family.</text>
</comment>
<dbReference type="InterPro" id="IPR007681">
    <property type="entry name" value="Mog1"/>
</dbReference>
<dbReference type="PANTHER" id="PTHR15837:SF0">
    <property type="entry name" value="RAN GUANINE NUCLEOTIDE RELEASE FACTOR"/>
    <property type="match status" value="1"/>
</dbReference>
<evidence type="ECO:0000256" key="3">
    <source>
        <dbReference type="ARBA" id="ARBA00022927"/>
    </source>
</evidence>
<evidence type="ECO:0008006" key="7">
    <source>
        <dbReference type="Google" id="ProtNLM"/>
    </source>
</evidence>
<protein>
    <recommendedName>
        <fullName evidence="7">Ran-interacting Mog1 protein</fullName>
    </recommendedName>
</protein>
<organism evidence="5 6">
    <name type="scientific">Talaromyces rugulosus</name>
    <name type="common">Penicillium rugulosum</name>
    <dbReference type="NCBI Taxonomy" id="121627"/>
    <lineage>
        <taxon>Eukaryota</taxon>
        <taxon>Fungi</taxon>
        <taxon>Dikarya</taxon>
        <taxon>Ascomycota</taxon>
        <taxon>Pezizomycotina</taxon>
        <taxon>Eurotiomycetes</taxon>
        <taxon>Eurotiomycetidae</taxon>
        <taxon>Eurotiales</taxon>
        <taxon>Trichocomaceae</taxon>
        <taxon>Talaromyces</taxon>
        <taxon>Talaromyces sect. Islandici</taxon>
    </lineage>
</organism>
<evidence type="ECO:0000256" key="4">
    <source>
        <dbReference type="SAM" id="MobiDB-lite"/>
    </source>
</evidence>
<proteinExistence type="inferred from homology"/>
<gene>
    <name evidence="5" type="ORF">TRUGW13939_10552</name>
</gene>
<dbReference type="InterPro" id="IPR016123">
    <property type="entry name" value="Mog1/PsbP_a/b/a-sand"/>
</dbReference>
<evidence type="ECO:0000313" key="6">
    <source>
        <dbReference type="Proteomes" id="UP000509510"/>
    </source>
</evidence>
<feature type="region of interest" description="Disordered" evidence="4">
    <location>
        <begin position="133"/>
        <end position="163"/>
    </location>
</feature>
<feature type="compositionally biased region" description="Low complexity" evidence="4">
    <location>
        <begin position="145"/>
        <end position="161"/>
    </location>
</feature>
<evidence type="ECO:0000256" key="2">
    <source>
        <dbReference type="ARBA" id="ARBA00022448"/>
    </source>
</evidence>
<dbReference type="EMBL" id="CP055903">
    <property type="protein sequence ID" value="QKX63382.1"/>
    <property type="molecule type" value="Genomic_DNA"/>
</dbReference>
<dbReference type="GO" id="GO:0005085">
    <property type="term" value="F:guanyl-nucleotide exchange factor activity"/>
    <property type="evidence" value="ECO:0007669"/>
    <property type="project" value="TreeGrafter"/>
</dbReference>
<dbReference type="GO" id="GO:0031267">
    <property type="term" value="F:small GTPase binding"/>
    <property type="evidence" value="ECO:0007669"/>
    <property type="project" value="TreeGrafter"/>
</dbReference>
<dbReference type="AlphaFoldDB" id="A0A7H8RAH2"/>
<dbReference type="PANTHER" id="PTHR15837">
    <property type="entry name" value="RAN GUANINE NUCLEOTIDE RELEASE FACTOR"/>
    <property type="match status" value="1"/>
</dbReference>